<dbReference type="Pfam" id="PF00098">
    <property type="entry name" value="zf-CCHC"/>
    <property type="match status" value="1"/>
</dbReference>
<dbReference type="GO" id="GO:0000932">
    <property type="term" value="C:P-body"/>
    <property type="evidence" value="ECO:0007669"/>
    <property type="project" value="TreeGrafter"/>
</dbReference>
<protein>
    <recommendedName>
        <fullName evidence="4">Nudix hydrolase domain-containing protein</fullName>
    </recommendedName>
</protein>
<dbReference type="PANTHER" id="PTHR23114:SF17">
    <property type="entry name" value="M7GPPPN-MRNA HYDROLASE"/>
    <property type="match status" value="1"/>
</dbReference>
<dbReference type="Pfam" id="PF00293">
    <property type="entry name" value="NUDIX"/>
    <property type="match status" value="1"/>
</dbReference>
<evidence type="ECO:0000259" key="1">
    <source>
        <dbReference type="PROSITE" id="PS50158"/>
    </source>
</evidence>
<dbReference type="InterPro" id="IPR036875">
    <property type="entry name" value="Znf_CCHC_sf"/>
</dbReference>
<dbReference type="GO" id="GO:0003676">
    <property type="term" value="F:nucleic acid binding"/>
    <property type="evidence" value="ECO:0007669"/>
    <property type="project" value="InterPro"/>
</dbReference>
<dbReference type="InterPro" id="IPR015797">
    <property type="entry name" value="NUDIX_hydrolase-like_dom_sf"/>
</dbReference>
<evidence type="ECO:0000313" key="3">
    <source>
        <dbReference type="EMBL" id="QHT33469.1"/>
    </source>
</evidence>
<dbReference type="AlphaFoldDB" id="A0A6C0EYT2"/>
<reference evidence="3" key="1">
    <citation type="journal article" date="2020" name="Nature">
        <title>Giant virus diversity and host interactions through global metagenomics.</title>
        <authorList>
            <person name="Schulz F."/>
            <person name="Roux S."/>
            <person name="Paez-Espino D."/>
            <person name="Jungbluth S."/>
            <person name="Walsh D.A."/>
            <person name="Denef V.J."/>
            <person name="McMahon K.D."/>
            <person name="Konstantinidis K.T."/>
            <person name="Eloe-Fadrosh E.A."/>
            <person name="Kyrpides N.C."/>
            <person name="Woyke T."/>
        </authorList>
    </citation>
    <scope>NUCLEOTIDE SEQUENCE</scope>
    <source>
        <strain evidence="3">GVMAG-M-3300009161-36</strain>
    </source>
</reference>
<feature type="domain" description="CCHC-type" evidence="1">
    <location>
        <begin position="14"/>
        <end position="29"/>
    </location>
</feature>
<dbReference type="PROSITE" id="PS51462">
    <property type="entry name" value="NUDIX"/>
    <property type="match status" value="1"/>
</dbReference>
<feature type="domain" description="Nudix hydrolase" evidence="2">
    <location>
        <begin position="29"/>
        <end position="264"/>
    </location>
</feature>
<organism evidence="3">
    <name type="scientific">viral metagenome</name>
    <dbReference type="NCBI Taxonomy" id="1070528"/>
    <lineage>
        <taxon>unclassified sequences</taxon>
        <taxon>metagenomes</taxon>
        <taxon>organismal metagenomes</taxon>
    </lineage>
</organism>
<dbReference type="EMBL" id="MN738968">
    <property type="protein sequence ID" value="QHT33469.1"/>
    <property type="molecule type" value="Genomic_DNA"/>
</dbReference>
<proteinExistence type="predicted"/>
<dbReference type="PROSITE" id="PS50158">
    <property type="entry name" value="ZF_CCHC"/>
    <property type="match status" value="1"/>
</dbReference>
<dbReference type="SUPFAM" id="SSF55811">
    <property type="entry name" value="Nudix"/>
    <property type="match status" value="1"/>
</dbReference>
<dbReference type="SUPFAM" id="SSF57756">
    <property type="entry name" value="Retrovirus zinc finger-like domains"/>
    <property type="match status" value="1"/>
</dbReference>
<dbReference type="Gene3D" id="3.90.79.10">
    <property type="entry name" value="Nucleoside Triphosphate Pyrophosphohydrolase"/>
    <property type="match status" value="1"/>
</dbReference>
<dbReference type="GO" id="GO:0000290">
    <property type="term" value="P:deadenylation-dependent decapping of nuclear-transcribed mRNA"/>
    <property type="evidence" value="ECO:0007669"/>
    <property type="project" value="TreeGrafter"/>
</dbReference>
<dbReference type="SMART" id="SM00343">
    <property type="entry name" value="ZnF_C2HC"/>
    <property type="match status" value="1"/>
</dbReference>
<dbReference type="GO" id="GO:0008270">
    <property type="term" value="F:zinc ion binding"/>
    <property type="evidence" value="ECO:0007669"/>
    <property type="project" value="InterPro"/>
</dbReference>
<sequence>MNSKNLKLTYNNFCNNCGKTGHLLADCKNPITSIGIISFRYNITNNCLEYLLIQRNDSFGFVEFIRGKYPLFNLQYIQTLINEMTIEEKNKLLNMTFEEMWKLLWGDFSSLQYRGEETSSKDKFETLKKGIKIKDVEYNIQTLIQNSTTNWAEPEWGFPKGRRNYQEKDIDCGIREFIEETGYSPSDFKLIENIIPYEEMFIGSNIKSYKHKYYLANMCNNTKEIQDYQKSEVRNIKWVSFEECINYIRPYNLEKINIIQKINKVLQEYRLY</sequence>
<name>A0A6C0EYT2_9ZZZZ</name>
<evidence type="ECO:0008006" key="4">
    <source>
        <dbReference type="Google" id="ProtNLM"/>
    </source>
</evidence>
<accession>A0A6C0EYT2</accession>
<dbReference type="InterPro" id="IPR001878">
    <property type="entry name" value="Znf_CCHC"/>
</dbReference>
<evidence type="ECO:0000259" key="2">
    <source>
        <dbReference type="PROSITE" id="PS51462"/>
    </source>
</evidence>
<dbReference type="InterPro" id="IPR000086">
    <property type="entry name" value="NUDIX_hydrolase_dom"/>
</dbReference>
<dbReference type="PANTHER" id="PTHR23114">
    <property type="entry name" value="M7GPPPN-MRNA HYDROLASE"/>
    <property type="match status" value="1"/>
</dbReference>